<name>A0A8D8C763_CULPI</name>
<proteinExistence type="predicted"/>
<reference evidence="1" key="1">
    <citation type="submission" date="2021-05" db="EMBL/GenBank/DDBJ databases">
        <authorList>
            <person name="Alioto T."/>
            <person name="Alioto T."/>
            <person name="Gomez Garrido J."/>
        </authorList>
    </citation>
    <scope>NUCLEOTIDE SEQUENCE</scope>
</reference>
<sequence length="154" mass="17237">MHIQSKGSTWEGQLVHCTSTSIQRVEEAHTERIGAGLHSGDIHCHSCMNLHTIKGSRMHSFAWTPNEARASIGGGGWNTAFGAWAAVGTPLQNPKRAKDAHFKDFSFIRSRSTPGDQQLEHWLVKVHTLNCKAVYDRTSLLFTFAIGRSKKRRR</sequence>
<dbReference type="EMBL" id="HBUE01111717">
    <property type="protein sequence ID" value="CAG6489129.1"/>
    <property type="molecule type" value="Transcribed_RNA"/>
</dbReference>
<accession>A0A8D8C763</accession>
<dbReference type="AlphaFoldDB" id="A0A8D8C763"/>
<organism evidence="1">
    <name type="scientific">Culex pipiens</name>
    <name type="common">House mosquito</name>
    <dbReference type="NCBI Taxonomy" id="7175"/>
    <lineage>
        <taxon>Eukaryota</taxon>
        <taxon>Metazoa</taxon>
        <taxon>Ecdysozoa</taxon>
        <taxon>Arthropoda</taxon>
        <taxon>Hexapoda</taxon>
        <taxon>Insecta</taxon>
        <taxon>Pterygota</taxon>
        <taxon>Neoptera</taxon>
        <taxon>Endopterygota</taxon>
        <taxon>Diptera</taxon>
        <taxon>Nematocera</taxon>
        <taxon>Culicoidea</taxon>
        <taxon>Culicidae</taxon>
        <taxon>Culicinae</taxon>
        <taxon>Culicini</taxon>
        <taxon>Culex</taxon>
        <taxon>Culex</taxon>
    </lineage>
</organism>
<protein>
    <submittedName>
        <fullName evidence="1">(northern house mosquito) hypothetical protein</fullName>
    </submittedName>
</protein>
<evidence type="ECO:0000313" key="1">
    <source>
        <dbReference type="EMBL" id="CAG6489129.1"/>
    </source>
</evidence>